<protein>
    <submittedName>
        <fullName evidence="1">Uncharacterized protein</fullName>
    </submittedName>
</protein>
<dbReference type="Proteomes" id="UP000218209">
    <property type="component" value="Unassembled WGS sequence"/>
</dbReference>
<dbReference type="EMBL" id="KV918838">
    <property type="protein sequence ID" value="OSX77455.1"/>
    <property type="molecule type" value="Genomic_DNA"/>
</dbReference>
<evidence type="ECO:0000313" key="1">
    <source>
        <dbReference type="EMBL" id="OSX77455.1"/>
    </source>
</evidence>
<name>A0A1X6P9Q3_PORUM</name>
<dbReference type="AlphaFoldDB" id="A0A1X6P9Q3"/>
<sequence length="46" mass="4661">MAGKAFGARRGGAAESLLMAPLELVVIGGKATERDSISESRGGLDD</sequence>
<gene>
    <name evidence="1" type="ORF">BU14_0148s0031</name>
</gene>
<keyword evidence="2" id="KW-1185">Reference proteome</keyword>
<reference evidence="1 2" key="1">
    <citation type="submission" date="2017-03" db="EMBL/GenBank/DDBJ databases">
        <title>WGS assembly of Porphyra umbilicalis.</title>
        <authorList>
            <person name="Brawley S.H."/>
            <person name="Blouin N.A."/>
            <person name="Ficko-Blean E."/>
            <person name="Wheeler G.L."/>
            <person name="Lohr M."/>
            <person name="Goodson H.V."/>
            <person name="Jenkins J.W."/>
            <person name="Blaby-Haas C.E."/>
            <person name="Helliwell K.E."/>
            <person name="Chan C."/>
            <person name="Marriage T."/>
            <person name="Bhattacharya D."/>
            <person name="Klein A.S."/>
            <person name="Badis Y."/>
            <person name="Brodie J."/>
            <person name="Cao Y."/>
            <person name="Collen J."/>
            <person name="Dittami S.M."/>
            <person name="Gachon C.M."/>
            <person name="Green B.R."/>
            <person name="Karpowicz S."/>
            <person name="Kim J.W."/>
            <person name="Kudahl U."/>
            <person name="Lin S."/>
            <person name="Michel G."/>
            <person name="Mittag M."/>
            <person name="Olson B.J."/>
            <person name="Pangilinan J."/>
            <person name="Peng Y."/>
            <person name="Qiu H."/>
            <person name="Shu S."/>
            <person name="Singer J.T."/>
            <person name="Smith A.G."/>
            <person name="Sprecher B.N."/>
            <person name="Wagner V."/>
            <person name="Wang W."/>
            <person name="Wang Z.-Y."/>
            <person name="Yan J."/>
            <person name="Yarish C."/>
            <person name="Zoeuner-Riek S."/>
            <person name="Zhuang Y."/>
            <person name="Zou Y."/>
            <person name="Lindquist E.A."/>
            <person name="Grimwood J."/>
            <person name="Barry K."/>
            <person name="Rokhsar D.S."/>
            <person name="Schmutz J."/>
            <person name="Stiller J.W."/>
            <person name="Grossman A.R."/>
            <person name="Prochnik S.E."/>
        </authorList>
    </citation>
    <scope>NUCLEOTIDE SEQUENCE [LARGE SCALE GENOMIC DNA]</scope>
    <source>
        <strain evidence="1">4086291</strain>
    </source>
</reference>
<accession>A0A1X6P9Q3</accession>
<proteinExistence type="predicted"/>
<evidence type="ECO:0000313" key="2">
    <source>
        <dbReference type="Proteomes" id="UP000218209"/>
    </source>
</evidence>
<organism evidence="1 2">
    <name type="scientific">Porphyra umbilicalis</name>
    <name type="common">Purple laver</name>
    <name type="synonym">Red alga</name>
    <dbReference type="NCBI Taxonomy" id="2786"/>
    <lineage>
        <taxon>Eukaryota</taxon>
        <taxon>Rhodophyta</taxon>
        <taxon>Bangiophyceae</taxon>
        <taxon>Bangiales</taxon>
        <taxon>Bangiaceae</taxon>
        <taxon>Porphyra</taxon>
    </lineage>
</organism>